<feature type="compositionally biased region" description="Polar residues" evidence="1">
    <location>
        <begin position="81"/>
        <end position="109"/>
    </location>
</feature>
<feature type="chain" id="PRO_5020983405" evidence="2">
    <location>
        <begin position="23"/>
        <end position="115"/>
    </location>
</feature>
<evidence type="ECO:0000256" key="1">
    <source>
        <dbReference type="SAM" id="MobiDB-lite"/>
    </source>
</evidence>
<keyword evidence="4" id="KW-1185">Reference proteome</keyword>
<reference evidence="3 4" key="1">
    <citation type="submission" date="2019-03" db="EMBL/GenBank/DDBJ databases">
        <title>Genomic Encyclopedia of Type Strains, Phase IV (KMG-IV): sequencing the most valuable type-strain genomes for metagenomic binning, comparative biology and taxonomic classification.</title>
        <authorList>
            <person name="Goeker M."/>
        </authorList>
    </citation>
    <scope>NUCLEOTIDE SEQUENCE [LARGE SCALE GENOMIC DNA]</scope>
    <source>
        <strain evidence="3 4">DSM 24591</strain>
    </source>
</reference>
<gene>
    <name evidence="3" type="ORF">EDC26_103113</name>
</gene>
<evidence type="ECO:0000313" key="3">
    <source>
        <dbReference type="EMBL" id="TCT09495.1"/>
    </source>
</evidence>
<evidence type="ECO:0000256" key="2">
    <source>
        <dbReference type="SAM" id="SignalP"/>
    </source>
</evidence>
<accession>A0A4R3MDA1</accession>
<feature type="compositionally biased region" description="Polar residues" evidence="1">
    <location>
        <begin position="53"/>
        <end position="62"/>
    </location>
</feature>
<feature type="compositionally biased region" description="Basic and acidic residues" evidence="1">
    <location>
        <begin position="67"/>
        <end position="78"/>
    </location>
</feature>
<feature type="region of interest" description="Disordered" evidence="1">
    <location>
        <begin position="23"/>
        <end position="115"/>
    </location>
</feature>
<dbReference type="RefSeq" id="WP_132580223.1">
    <property type="nucleotide sequence ID" value="NZ_SMAJ01000003.1"/>
</dbReference>
<dbReference type="EMBL" id="SMAJ01000003">
    <property type="protein sequence ID" value="TCT09495.1"/>
    <property type="molecule type" value="Genomic_DNA"/>
</dbReference>
<feature type="compositionally biased region" description="Polar residues" evidence="1">
    <location>
        <begin position="30"/>
        <end position="46"/>
    </location>
</feature>
<proteinExistence type="predicted"/>
<evidence type="ECO:0000313" key="4">
    <source>
        <dbReference type="Proteomes" id="UP000295525"/>
    </source>
</evidence>
<comment type="caution">
    <text evidence="3">The sequence shown here is derived from an EMBL/GenBank/DDBJ whole genome shotgun (WGS) entry which is preliminary data.</text>
</comment>
<dbReference type="Proteomes" id="UP000295525">
    <property type="component" value="Unassembled WGS sequence"/>
</dbReference>
<keyword evidence="2" id="KW-0732">Signal</keyword>
<protein>
    <submittedName>
        <fullName evidence="3">Uncharacterized protein</fullName>
    </submittedName>
</protein>
<name>A0A4R3MDA1_9BURK</name>
<feature type="signal peptide" evidence="2">
    <location>
        <begin position="1"/>
        <end position="22"/>
    </location>
</feature>
<organism evidence="3 4">
    <name type="scientific">Paralcaligenes ureilyticus</name>
    <dbReference type="NCBI Taxonomy" id="627131"/>
    <lineage>
        <taxon>Bacteria</taxon>
        <taxon>Pseudomonadati</taxon>
        <taxon>Pseudomonadota</taxon>
        <taxon>Betaproteobacteria</taxon>
        <taxon>Burkholderiales</taxon>
        <taxon>Alcaligenaceae</taxon>
        <taxon>Paralcaligenes</taxon>
    </lineage>
</organism>
<dbReference type="AlphaFoldDB" id="A0A4R3MDA1"/>
<sequence length="115" mass="12473">MKTITKLLLALAALTMTLPALGQLRMPNFGGSNDSNEQPPMQSSPDSFRLPSYGSQDNSSDKPYSGSDKRDSQRDDLGRSPTDNQDQPNSSYGESPATGTRSNDNSSFGTYPRLH</sequence>